<comment type="caution">
    <text evidence="6">The sequence shown here is derived from an EMBL/GenBank/DDBJ whole genome shotgun (WGS) entry which is preliminary data.</text>
</comment>
<dbReference type="SUPFAM" id="SSF48452">
    <property type="entry name" value="TPR-like"/>
    <property type="match status" value="3"/>
</dbReference>
<organism evidence="6 7">
    <name type="scientific">Magnetofaba australis IT-1</name>
    <dbReference type="NCBI Taxonomy" id="1434232"/>
    <lineage>
        <taxon>Bacteria</taxon>
        <taxon>Pseudomonadati</taxon>
        <taxon>Pseudomonadota</taxon>
        <taxon>Magnetococcia</taxon>
        <taxon>Magnetococcales</taxon>
        <taxon>Magnetococcaceae</taxon>
        <taxon>Magnetofaba</taxon>
    </lineage>
</organism>
<feature type="region of interest" description="Disordered" evidence="2">
    <location>
        <begin position="94"/>
        <end position="113"/>
    </location>
</feature>
<dbReference type="PROSITE" id="PS50005">
    <property type="entry name" value="TPR"/>
    <property type="match status" value="1"/>
</dbReference>
<dbReference type="Pfam" id="PF00931">
    <property type="entry name" value="NB-ARC"/>
    <property type="match status" value="1"/>
</dbReference>
<dbReference type="EMBL" id="LVJN01000012">
    <property type="protein sequence ID" value="OSM07685.1"/>
    <property type="molecule type" value="Genomic_DNA"/>
</dbReference>
<dbReference type="InterPro" id="IPR056681">
    <property type="entry name" value="DUF7779"/>
</dbReference>
<evidence type="ECO:0000259" key="4">
    <source>
        <dbReference type="Pfam" id="PF13676"/>
    </source>
</evidence>
<sequence>MGCLTQTERISAFESAKYSTSEKGTGVLRLWRNRGGLPYKSMERMANALRISPDFFVHHLVEDDHIREAAKKAAKLTDGIVRINDIDDLSKKILGSNKSDQPRDFHKDPSDQREETEVKSVIVSCALKDRPWAEWISWTLRAGGYNSEVQVLPLENETTVEDGAEDGLNADLLIGLVSGHAFEKHCHLAWEKFQSRSFRSGQSRLLLIEISSLEGSSLPPPLRRAASVDLRELDPQTAVGVILLGVRQTLGHRSAPPQPSGLNGIPPDFPGTDQKLHNLKLSRNRNFVGRSWELESLRKRLESGSPTALTQAAHGLGGVGKTQLANEYAYRWRDSYQVVWWVRSEDEATMTTDLTALAKALNLPFSTSQQAVESLKQWLLGRDRWLLVFDNVESPGSIRNYLVSGGQGHTIITSRYSAWRGVADSLNVTTFDRQDSIAYLLKRSGRESNEGADALAAALGDLPLALAQAAAYMEESGLDFVAYLELFQSHQGHLLKASPPVNEGSYSHTVATTWDISFKRLAETSPAAPELISLLAYFAPDAIPKEIISVAPESLSGSLRNASEEGFPLQEAWRAMHRLSLVEAGPNTVTIHRLVQEVIFQGHSHEQQLQYANTALELAVAAIAYEENNKDTWNKSLPFLPHAIAAANQSLRAECQADKAINLLDNVASIHWKLGQNTEAEDVYRQAMIQGEKHLPDGSSILGTVYNNLGTLLRGEDRSEEALPILEKALDVGLKVLGPDNPTVAIRHGNLGLALRRLGRLEEAEKNFRRALEIDKSHYGENDDAVARDLSNLSRSLSEQGEEKFGEACDCLRRALEIGEACYPEHHYRLAIRHNNLAMLLRKGGLLDEAEHHMRCAIEIDEKYFDPEHQDVASDLMNLALILIDKDDLAGAEQQLSRALQIFHAKLGASHKSTEECREKLVEVRVMRGNERG</sequence>
<dbReference type="InterPro" id="IPR053137">
    <property type="entry name" value="NLR-like"/>
</dbReference>
<dbReference type="GO" id="GO:0007165">
    <property type="term" value="P:signal transduction"/>
    <property type="evidence" value="ECO:0007669"/>
    <property type="project" value="InterPro"/>
</dbReference>
<dbReference type="InterPro" id="IPR011990">
    <property type="entry name" value="TPR-like_helical_dom_sf"/>
</dbReference>
<dbReference type="PANTHER" id="PTHR46082:SF6">
    <property type="entry name" value="AAA+ ATPASE DOMAIN-CONTAINING PROTEIN-RELATED"/>
    <property type="match status" value="1"/>
</dbReference>
<dbReference type="NCBIfam" id="NF040586">
    <property type="entry name" value="FxSxx_TPR"/>
    <property type="match status" value="1"/>
</dbReference>
<dbReference type="Proteomes" id="UP000194003">
    <property type="component" value="Unassembled WGS sequence"/>
</dbReference>
<feature type="domain" description="NB-ARC" evidence="3">
    <location>
        <begin position="295"/>
        <end position="395"/>
    </location>
</feature>
<dbReference type="AlphaFoldDB" id="A0A1Y2KC33"/>
<evidence type="ECO:0000256" key="2">
    <source>
        <dbReference type="SAM" id="MobiDB-lite"/>
    </source>
</evidence>
<keyword evidence="1" id="KW-0802">TPR repeat</keyword>
<dbReference type="PANTHER" id="PTHR46082">
    <property type="entry name" value="ATP/GTP-BINDING PROTEIN-RELATED"/>
    <property type="match status" value="1"/>
</dbReference>
<dbReference type="Pfam" id="PF13676">
    <property type="entry name" value="TIR_2"/>
    <property type="match status" value="1"/>
</dbReference>
<evidence type="ECO:0000259" key="5">
    <source>
        <dbReference type="Pfam" id="PF25000"/>
    </source>
</evidence>
<name>A0A1Y2KC33_9PROT</name>
<dbReference type="STRING" id="1434232.MAIT1_04546"/>
<evidence type="ECO:0000259" key="3">
    <source>
        <dbReference type="Pfam" id="PF00931"/>
    </source>
</evidence>
<proteinExistence type="predicted"/>
<protein>
    <submittedName>
        <fullName evidence="6">Uncharacterized protein</fullName>
    </submittedName>
</protein>
<dbReference type="Pfam" id="PF13424">
    <property type="entry name" value="TPR_12"/>
    <property type="match status" value="2"/>
</dbReference>
<reference evidence="6 7" key="1">
    <citation type="journal article" date="2016" name="BMC Genomics">
        <title>Combined genomic and structural analyses of a cultured magnetotactic bacterium reveals its niche adaptation to a dynamic environment.</title>
        <authorList>
            <person name="Araujo A.C."/>
            <person name="Morillo V."/>
            <person name="Cypriano J."/>
            <person name="Teixeira L.C."/>
            <person name="Leao P."/>
            <person name="Lyra S."/>
            <person name="Almeida L.G."/>
            <person name="Bazylinski D.A."/>
            <person name="Vasconcellos A.T."/>
            <person name="Abreu F."/>
            <person name="Lins U."/>
        </authorList>
    </citation>
    <scope>NUCLEOTIDE SEQUENCE [LARGE SCALE GENOMIC DNA]</scope>
    <source>
        <strain evidence="6 7">IT-1</strain>
    </source>
</reference>
<dbReference type="Gene3D" id="1.25.40.10">
    <property type="entry name" value="Tetratricopeptide repeat domain"/>
    <property type="match status" value="2"/>
</dbReference>
<feature type="domain" description="DUF7779" evidence="5">
    <location>
        <begin position="521"/>
        <end position="606"/>
    </location>
</feature>
<dbReference type="SUPFAM" id="SSF52540">
    <property type="entry name" value="P-loop containing nucleoside triphosphate hydrolases"/>
    <property type="match status" value="1"/>
</dbReference>
<dbReference type="Pfam" id="PF25000">
    <property type="entry name" value="DUF7779"/>
    <property type="match status" value="1"/>
</dbReference>
<evidence type="ECO:0000313" key="7">
    <source>
        <dbReference type="Proteomes" id="UP000194003"/>
    </source>
</evidence>
<dbReference type="Gene3D" id="3.40.50.300">
    <property type="entry name" value="P-loop containing nucleotide triphosphate hydrolases"/>
    <property type="match status" value="1"/>
</dbReference>
<dbReference type="InterPro" id="IPR000157">
    <property type="entry name" value="TIR_dom"/>
</dbReference>
<dbReference type="Pfam" id="PF13176">
    <property type="entry name" value="TPR_7"/>
    <property type="match status" value="1"/>
</dbReference>
<dbReference type="InterPro" id="IPR019734">
    <property type="entry name" value="TPR_rpt"/>
</dbReference>
<gene>
    <name evidence="6" type="ORF">MAIT1_04546</name>
</gene>
<evidence type="ECO:0000313" key="6">
    <source>
        <dbReference type="EMBL" id="OSM07685.1"/>
    </source>
</evidence>
<feature type="compositionally biased region" description="Basic and acidic residues" evidence="2">
    <location>
        <begin position="100"/>
        <end position="113"/>
    </location>
</feature>
<keyword evidence="7" id="KW-1185">Reference proteome</keyword>
<feature type="domain" description="TIR" evidence="4">
    <location>
        <begin position="121"/>
        <end position="233"/>
    </location>
</feature>
<feature type="repeat" description="TPR" evidence="1">
    <location>
        <begin position="745"/>
        <end position="778"/>
    </location>
</feature>
<accession>A0A1Y2KC33</accession>
<evidence type="ECO:0000256" key="1">
    <source>
        <dbReference type="PROSITE-ProRule" id="PRU00339"/>
    </source>
</evidence>
<dbReference type="SMART" id="SM00028">
    <property type="entry name" value="TPR"/>
    <property type="match status" value="6"/>
</dbReference>
<dbReference type="InterPro" id="IPR002182">
    <property type="entry name" value="NB-ARC"/>
</dbReference>
<dbReference type="InterPro" id="IPR027417">
    <property type="entry name" value="P-loop_NTPase"/>
</dbReference>